<dbReference type="Proteomes" id="UP000244066">
    <property type="component" value="Unassembled WGS sequence"/>
</dbReference>
<evidence type="ECO:0000313" key="13">
    <source>
        <dbReference type="Proteomes" id="UP000244066"/>
    </source>
</evidence>
<dbReference type="Gene3D" id="3.40.50.10260">
    <property type="entry name" value="YjeF N-terminal domain"/>
    <property type="match status" value="1"/>
</dbReference>
<dbReference type="PANTHER" id="PTHR13232:SF10">
    <property type="entry name" value="NAD(P)H-HYDRATE EPIMERASE"/>
    <property type="match status" value="1"/>
</dbReference>
<evidence type="ECO:0000256" key="10">
    <source>
        <dbReference type="HAMAP-Rule" id="MF_01966"/>
    </source>
</evidence>
<evidence type="ECO:0000256" key="4">
    <source>
        <dbReference type="ARBA" id="ARBA00022723"/>
    </source>
</evidence>
<dbReference type="PROSITE" id="PS51385">
    <property type="entry name" value="YJEF_N"/>
    <property type="match status" value="1"/>
</dbReference>
<keyword evidence="9 10" id="KW-0413">Isomerase</keyword>
<comment type="catalytic activity">
    <reaction evidence="2 10">
        <text>(6R)-NADPHX = (6S)-NADPHX</text>
        <dbReference type="Rhea" id="RHEA:32227"/>
        <dbReference type="ChEBI" id="CHEBI:64076"/>
        <dbReference type="ChEBI" id="CHEBI:64077"/>
        <dbReference type="EC" id="5.1.99.6"/>
    </reaction>
</comment>
<feature type="binding site" evidence="10">
    <location>
        <position position="169"/>
    </location>
    <ligand>
        <name>K(+)</name>
        <dbReference type="ChEBI" id="CHEBI:29103"/>
    </ligand>
</feature>
<dbReference type="Pfam" id="PF03853">
    <property type="entry name" value="YjeF_N"/>
    <property type="match status" value="1"/>
</dbReference>
<feature type="binding site" evidence="10">
    <location>
        <position position="133"/>
    </location>
    <ligand>
        <name>K(+)</name>
        <dbReference type="ChEBI" id="CHEBI:29103"/>
    </ligand>
</feature>
<dbReference type="NCBIfam" id="TIGR00197">
    <property type="entry name" value="yjeF_nterm"/>
    <property type="match status" value="1"/>
</dbReference>
<dbReference type="GO" id="GO:0046872">
    <property type="term" value="F:metal ion binding"/>
    <property type="evidence" value="ECO:0007669"/>
    <property type="project" value="UniProtKB-KW"/>
</dbReference>
<keyword evidence="4 10" id="KW-0479">Metal-binding</keyword>
<evidence type="ECO:0000256" key="7">
    <source>
        <dbReference type="ARBA" id="ARBA00022958"/>
    </source>
</evidence>
<proteinExistence type="inferred from homology"/>
<comment type="caution">
    <text evidence="10">Lacks conserved residue(s) required for the propagation of feature annotation.</text>
</comment>
<dbReference type="GO" id="GO:0000166">
    <property type="term" value="F:nucleotide binding"/>
    <property type="evidence" value="ECO:0007669"/>
    <property type="project" value="UniProtKB-KW"/>
</dbReference>
<comment type="similarity">
    <text evidence="10">Belongs to the NnrE/AIBP family.</text>
</comment>
<comment type="function">
    <text evidence="10">Catalyzes the epimerization of the S- and R-forms of NAD(P)HX, a damaged form of NAD(P)H that is a result of enzymatic or heat-dependent hydration. This is a prerequisite for the S-specific NAD(P)H-hydrate dehydratase to allow the repair of both epimers of NAD(P)HX.</text>
</comment>
<dbReference type="HAMAP" id="MF_01966">
    <property type="entry name" value="NADHX_epimerase"/>
    <property type="match status" value="1"/>
</dbReference>
<feature type="binding site" evidence="10">
    <location>
        <position position="59"/>
    </location>
    <ligand>
        <name>K(+)</name>
        <dbReference type="ChEBI" id="CHEBI:29103"/>
    </ligand>
</feature>
<dbReference type="GO" id="GO:0052856">
    <property type="term" value="F:NAD(P)HX epimerase activity"/>
    <property type="evidence" value="ECO:0007669"/>
    <property type="project" value="UniProtKB-UniRule"/>
</dbReference>
<evidence type="ECO:0000313" key="12">
    <source>
        <dbReference type="EMBL" id="PUA31409.1"/>
    </source>
</evidence>
<dbReference type="PANTHER" id="PTHR13232">
    <property type="entry name" value="NAD(P)H-HYDRATE EPIMERASE"/>
    <property type="match status" value="1"/>
</dbReference>
<keyword evidence="7 10" id="KW-0630">Potassium</keyword>
<comment type="cofactor">
    <cofactor evidence="10">
        <name>K(+)</name>
        <dbReference type="ChEBI" id="CHEBI:29103"/>
    </cofactor>
    <text evidence="10">Binds 1 potassium ion per subunit.</text>
</comment>
<dbReference type="InterPro" id="IPR032976">
    <property type="entry name" value="YJEFN_prot_NAXE-like"/>
</dbReference>
<evidence type="ECO:0000256" key="1">
    <source>
        <dbReference type="ARBA" id="ARBA00000013"/>
    </source>
</evidence>
<organism evidence="12 13">
    <name type="scientific">Candidatus Terraquivivens tikiterensis</name>
    <dbReference type="NCBI Taxonomy" id="1980982"/>
    <lineage>
        <taxon>Archaea</taxon>
        <taxon>Nitrososphaerota</taxon>
        <taxon>Candidatus Wolframiiraptoraceae</taxon>
        <taxon>Candidatus Terraquivivens</taxon>
    </lineage>
</organism>
<dbReference type="AlphaFoldDB" id="A0A2R7Y1U2"/>
<feature type="domain" description="YjeF N-terminal" evidence="11">
    <location>
        <begin position="9"/>
        <end position="223"/>
    </location>
</feature>
<reference evidence="12 13" key="1">
    <citation type="submission" date="2017-04" db="EMBL/GenBank/DDBJ databases">
        <title>Draft Aigarchaeota genome from a New Zealand hot spring.</title>
        <authorList>
            <person name="Reysenbach A.-L."/>
            <person name="Donaho J.A."/>
            <person name="Gerhart J."/>
            <person name="Kelley J.F."/>
            <person name="Kouba K."/>
            <person name="Podar M."/>
            <person name="Stott M."/>
        </authorList>
    </citation>
    <scope>NUCLEOTIDE SEQUENCE [LARGE SCALE GENOMIC DNA]</scope>
    <source>
        <strain evidence="12">NZ13_MG1</strain>
    </source>
</reference>
<evidence type="ECO:0000259" key="11">
    <source>
        <dbReference type="PROSITE" id="PS51385"/>
    </source>
</evidence>
<comment type="catalytic activity">
    <reaction evidence="1 10">
        <text>(6R)-NADHX = (6S)-NADHX</text>
        <dbReference type="Rhea" id="RHEA:32215"/>
        <dbReference type="ChEBI" id="CHEBI:64074"/>
        <dbReference type="ChEBI" id="CHEBI:64075"/>
        <dbReference type="EC" id="5.1.99.6"/>
    </reaction>
</comment>
<keyword evidence="6 10" id="KW-0521">NADP</keyword>
<feature type="binding site" evidence="10">
    <location>
        <begin position="58"/>
        <end position="62"/>
    </location>
    <ligand>
        <name>(6S)-NADPHX</name>
        <dbReference type="ChEBI" id="CHEBI:64076"/>
    </ligand>
</feature>
<evidence type="ECO:0000256" key="9">
    <source>
        <dbReference type="ARBA" id="ARBA00023235"/>
    </source>
</evidence>
<sequence>METITSEEMAVVDENSEYLGVPRILLMENAGRAVAEHLREHLKELRDRFVVVFCGTGNNGGDGMVAARHLAAYGCRVLVVLLGSPDKIRTYEASRNFAALNSMKATVDIVIAKDAATLESLADKVKNSDAVVDGIFGTGIKGEVREPWLTAIEQINKLGRYVVAIDVPSGLDPDTGSVAGAAVKANTTITFHRPKPGLMTEEGRALSGKLLVSSIGIPPEAELVAGPGDMRAAAAYVGKGLGRLGVVLEKVSDENMILLKVCSLLCKEVVVLGQAGAHDFPKPNVRYVGMKEFVDSVKNLSTMFLEGQSGKEALAKVIDVGVDAGVLTHSYELAVSAKKHLKAVLAISSEDAASFGLFIPDAFRSVKSAVGATKELSRRLSMPVGIMADVDGISDGEVTKINWFPEPTREPTHRYLYLAVASAFLSWGVSAVRSLSAASFATRSVIARLLRAKEEATPKGMLEVFRKLLEEMKLSSILTG</sequence>
<dbReference type="SUPFAM" id="SSF64153">
    <property type="entry name" value="YjeF N-terminal domain-like"/>
    <property type="match status" value="1"/>
</dbReference>
<keyword evidence="5 10" id="KW-0547">Nucleotide-binding</keyword>
<evidence type="ECO:0000256" key="2">
    <source>
        <dbReference type="ARBA" id="ARBA00000909"/>
    </source>
</evidence>
<evidence type="ECO:0000256" key="3">
    <source>
        <dbReference type="ARBA" id="ARBA00012228"/>
    </source>
</evidence>
<name>A0A2R7Y1U2_9ARCH</name>
<accession>A0A2R7Y1U2</accession>
<dbReference type="EMBL" id="NDWU01000018">
    <property type="protein sequence ID" value="PUA31409.1"/>
    <property type="molecule type" value="Genomic_DNA"/>
</dbReference>
<dbReference type="EC" id="5.1.99.6" evidence="3 10"/>
<comment type="caution">
    <text evidence="12">The sequence shown here is derived from an EMBL/GenBank/DDBJ whole genome shotgun (WGS) entry which is preliminary data.</text>
</comment>
<evidence type="ECO:0000256" key="8">
    <source>
        <dbReference type="ARBA" id="ARBA00023027"/>
    </source>
</evidence>
<gene>
    <name evidence="10" type="primary">nnrE</name>
    <name evidence="12" type="ORF">B9J98_06520</name>
</gene>
<keyword evidence="8 10" id="KW-0520">NAD</keyword>
<feature type="binding site" evidence="10">
    <location>
        <begin position="137"/>
        <end position="143"/>
    </location>
    <ligand>
        <name>(6S)-NADPHX</name>
        <dbReference type="ChEBI" id="CHEBI:64076"/>
    </ligand>
</feature>
<evidence type="ECO:0000256" key="5">
    <source>
        <dbReference type="ARBA" id="ARBA00022741"/>
    </source>
</evidence>
<protein>
    <recommendedName>
        <fullName evidence="3 10">NAD(P)H-hydrate epimerase</fullName>
        <ecNumber evidence="3 10">5.1.99.6</ecNumber>
    </recommendedName>
    <alternativeName>
        <fullName evidence="10">NAD(P)HX epimerase</fullName>
    </alternativeName>
</protein>
<feature type="binding site" evidence="10">
    <location>
        <position position="166"/>
    </location>
    <ligand>
        <name>(6S)-NADPHX</name>
        <dbReference type="ChEBI" id="CHEBI:64076"/>
    </ligand>
</feature>
<dbReference type="InterPro" id="IPR036652">
    <property type="entry name" value="YjeF_N_dom_sf"/>
</dbReference>
<evidence type="ECO:0000256" key="6">
    <source>
        <dbReference type="ARBA" id="ARBA00022857"/>
    </source>
</evidence>
<dbReference type="InterPro" id="IPR004443">
    <property type="entry name" value="YjeF_N_dom"/>
</dbReference>